<dbReference type="PANTHER" id="PTHR10166:SF63">
    <property type="entry name" value="STRAIGHTJACKET, ISOFORM C"/>
    <property type="match status" value="1"/>
</dbReference>
<comment type="caution">
    <text evidence="3">The sequence shown here is derived from an EMBL/GenBank/DDBJ whole genome shotgun (WGS) entry which is preliminary data.</text>
</comment>
<dbReference type="GO" id="GO:0005891">
    <property type="term" value="C:voltage-gated calcium channel complex"/>
    <property type="evidence" value="ECO:0007669"/>
    <property type="project" value="TreeGrafter"/>
</dbReference>
<keyword evidence="1" id="KW-1133">Transmembrane helix</keyword>
<gene>
    <name evidence="3" type="ORF">B4U80_04924</name>
</gene>
<proteinExistence type="predicted"/>
<dbReference type="AlphaFoldDB" id="A0A443SM51"/>
<dbReference type="GO" id="GO:0005245">
    <property type="term" value="F:voltage-gated calcium channel activity"/>
    <property type="evidence" value="ECO:0007669"/>
    <property type="project" value="TreeGrafter"/>
</dbReference>
<dbReference type="PANTHER" id="PTHR10166">
    <property type="entry name" value="VOLTAGE-DEPENDENT CALCIUM CHANNEL SUBUNIT ALPHA-2/DELTA-RELATED"/>
    <property type="match status" value="1"/>
</dbReference>
<dbReference type="InterPro" id="IPR013680">
    <property type="entry name" value="VDCC_a2/dsu"/>
</dbReference>
<evidence type="ECO:0000313" key="3">
    <source>
        <dbReference type="EMBL" id="RWS28572.1"/>
    </source>
</evidence>
<dbReference type="Proteomes" id="UP000288716">
    <property type="component" value="Unassembled WGS sequence"/>
</dbReference>
<feature type="domain" description="Voltage-dependent calcium channel alpha-2/delta subunit conserved region" evidence="2">
    <location>
        <begin position="4"/>
        <end position="198"/>
    </location>
</feature>
<evidence type="ECO:0000313" key="4">
    <source>
        <dbReference type="Proteomes" id="UP000288716"/>
    </source>
</evidence>
<keyword evidence="4" id="KW-1185">Reference proteome</keyword>
<dbReference type="InterPro" id="IPR051173">
    <property type="entry name" value="Ca_channel_alpha-2/delta"/>
</dbReference>
<dbReference type="STRING" id="299467.A0A443SM51"/>
<organism evidence="3 4">
    <name type="scientific">Leptotrombidium deliense</name>
    <dbReference type="NCBI Taxonomy" id="299467"/>
    <lineage>
        <taxon>Eukaryota</taxon>
        <taxon>Metazoa</taxon>
        <taxon>Ecdysozoa</taxon>
        <taxon>Arthropoda</taxon>
        <taxon>Chelicerata</taxon>
        <taxon>Arachnida</taxon>
        <taxon>Acari</taxon>
        <taxon>Acariformes</taxon>
        <taxon>Trombidiformes</taxon>
        <taxon>Prostigmata</taxon>
        <taxon>Anystina</taxon>
        <taxon>Parasitengona</taxon>
        <taxon>Trombiculoidea</taxon>
        <taxon>Trombiculidae</taxon>
        <taxon>Leptotrombidium</taxon>
    </lineage>
</organism>
<keyword evidence="1" id="KW-0812">Transmembrane</keyword>
<name>A0A443SM51_9ACAR</name>
<dbReference type="VEuPathDB" id="VectorBase:LDEU003469"/>
<evidence type="ECO:0000256" key="1">
    <source>
        <dbReference type="SAM" id="Phobius"/>
    </source>
</evidence>
<evidence type="ECO:0000259" key="2">
    <source>
        <dbReference type="Pfam" id="PF08473"/>
    </source>
</evidence>
<protein>
    <submittedName>
        <fullName evidence="3">Voltage-dependent calcium channel subunit alpha-2/delta-3-like protein</fullName>
    </submittedName>
</protein>
<dbReference type="EMBL" id="NCKV01001309">
    <property type="protein sequence ID" value="RWS28572.1"/>
    <property type="molecule type" value="Genomic_DNA"/>
</dbReference>
<dbReference type="Pfam" id="PF08473">
    <property type="entry name" value="VGCC_alpha2"/>
    <property type="match status" value="1"/>
</dbReference>
<accession>A0A443SM51</accession>
<feature type="transmembrane region" description="Helical" evidence="1">
    <location>
        <begin position="385"/>
        <end position="405"/>
    </location>
</feature>
<sequence length="409" mass="46674">MFGITLSFVATRSGLSRFEDHRPDEERSNSSLESTFADVYNRATDELFYRRAVEYYRFNSSAFVFSVPFNVGEQSTNYVLGSHALFFGSGNKRAPAAVVGLLFKHNYFAQRFFNFSTLCLKSSCKINCSSPETDCFLLDNNGYVIVSEQQSHTGRFFGEVDRNMLKTMVELGIYKQIEMFDYQSICVQEVKDSSVAGVFRNPVSILSTVFLWIWSHLSMIFIHLYINSVNILGALSEFPYGRGPDLVHGSEDFAEKASTLLPNKTMPYPCDKKFYLYEMQKMTNDEPITGDYSKCEFCAEKYILQPVPFTNLILLVLQAVCPCSPETEKIVPQEIIYDGECTAERHHVDRTTAPPNITCHNHHPEEQEFKTCGSGWYTYPPNQPFVSMLTISITVFHFVFIKHLLAVNN</sequence>
<dbReference type="OrthoDB" id="10054666at2759"/>
<reference evidence="3 4" key="1">
    <citation type="journal article" date="2018" name="Gigascience">
        <title>Genomes of trombidid mites reveal novel predicted allergens and laterally-transferred genes associated with secondary metabolism.</title>
        <authorList>
            <person name="Dong X."/>
            <person name="Chaisiri K."/>
            <person name="Xia D."/>
            <person name="Armstrong S.D."/>
            <person name="Fang Y."/>
            <person name="Donnelly M.J."/>
            <person name="Kadowaki T."/>
            <person name="McGarry J.W."/>
            <person name="Darby A.C."/>
            <person name="Makepeace B.L."/>
        </authorList>
    </citation>
    <scope>NUCLEOTIDE SEQUENCE [LARGE SCALE GENOMIC DNA]</scope>
    <source>
        <strain evidence="3">UoL-UT</strain>
    </source>
</reference>
<keyword evidence="1" id="KW-0472">Membrane</keyword>